<organism evidence="2 3">
    <name type="scientific">Allopusillimonas soli</name>
    <dbReference type="NCBI Taxonomy" id="659016"/>
    <lineage>
        <taxon>Bacteria</taxon>
        <taxon>Pseudomonadati</taxon>
        <taxon>Pseudomonadota</taxon>
        <taxon>Betaproteobacteria</taxon>
        <taxon>Burkholderiales</taxon>
        <taxon>Alcaligenaceae</taxon>
        <taxon>Allopusillimonas</taxon>
    </lineage>
</organism>
<dbReference type="NCBIfam" id="TIGR00109">
    <property type="entry name" value="hemH"/>
    <property type="match status" value="1"/>
</dbReference>
<keyword evidence="3" id="KW-1185">Reference proteome</keyword>
<dbReference type="EMBL" id="JACCEW010000025">
    <property type="protein sequence ID" value="NYT39106.1"/>
    <property type="molecule type" value="Genomic_DNA"/>
</dbReference>
<sequence length="204" mass="22745">TSFKSYVGFKHIHPFIEDAVESMHADGIEKAISIIMAPHYSALSTQSYSDRATKAAENLGMPTLVTISSWYRQPKFIAYWAQRIRAMLSLMSAAERQQTIVLFSAHSLPRQTLVADPYPQQVLESARLIAAAAGLDNYELAWQSAGRTSQSWLGPDILSVTRQSSERPKKKKLSSSTIIFASDNREIRYENDIACSDLTEKTGV</sequence>
<dbReference type="PANTHER" id="PTHR11108:SF1">
    <property type="entry name" value="FERROCHELATASE, MITOCHONDRIAL"/>
    <property type="match status" value="1"/>
</dbReference>
<gene>
    <name evidence="2" type="primary">hemH</name>
    <name evidence="2" type="ORF">H0A68_19760</name>
</gene>
<comment type="similarity">
    <text evidence="1">Belongs to the ferrochelatase family.</text>
</comment>
<feature type="non-terminal residue" evidence="2">
    <location>
        <position position="1"/>
    </location>
</feature>
<evidence type="ECO:0000313" key="2">
    <source>
        <dbReference type="EMBL" id="NYT39106.1"/>
    </source>
</evidence>
<reference evidence="2 3" key="1">
    <citation type="submission" date="2020-07" db="EMBL/GenBank/DDBJ databases">
        <title>Taxonomic revisions and descriptions of new bacterial species based on genomic comparisons in the high-G+C-content subgroup of the family Alcaligenaceae.</title>
        <authorList>
            <person name="Szabo A."/>
            <person name="Felfoldi T."/>
        </authorList>
    </citation>
    <scope>NUCLEOTIDE SEQUENCE [LARGE SCALE GENOMIC DNA]</scope>
    <source>
        <strain evidence="2 3">DSM 25264</strain>
    </source>
</reference>
<dbReference type="InterPro" id="IPR001015">
    <property type="entry name" value="Ferrochelatase"/>
</dbReference>
<dbReference type="Pfam" id="PF00762">
    <property type="entry name" value="Ferrochelatase"/>
    <property type="match status" value="1"/>
</dbReference>
<dbReference type="SUPFAM" id="SSF53800">
    <property type="entry name" value="Chelatase"/>
    <property type="match status" value="1"/>
</dbReference>
<dbReference type="EC" id="4.99.1.1" evidence="2"/>
<name>A0A853FMI7_9BURK</name>
<accession>A0A853FMI7</accession>
<proteinExistence type="inferred from homology"/>
<dbReference type="GO" id="GO:0004325">
    <property type="term" value="F:ferrochelatase activity"/>
    <property type="evidence" value="ECO:0007669"/>
    <property type="project" value="InterPro"/>
</dbReference>
<evidence type="ECO:0000256" key="1">
    <source>
        <dbReference type="RuleBase" id="RU004185"/>
    </source>
</evidence>
<comment type="caution">
    <text evidence="2">The sequence shown here is derived from an EMBL/GenBank/DDBJ whole genome shotgun (WGS) entry which is preliminary data.</text>
</comment>
<dbReference type="RefSeq" id="WP_180029239.1">
    <property type="nucleotide sequence ID" value="NZ_JACCEW010000025.1"/>
</dbReference>
<dbReference type="Proteomes" id="UP000580517">
    <property type="component" value="Unassembled WGS sequence"/>
</dbReference>
<dbReference type="PANTHER" id="PTHR11108">
    <property type="entry name" value="FERROCHELATASE"/>
    <property type="match status" value="1"/>
</dbReference>
<dbReference type="Gene3D" id="3.40.50.1400">
    <property type="match status" value="2"/>
</dbReference>
<evidence type="ECO:0000313" key="3">
    <source>
        <dbReference type="Proteomes" id="UP000580517"/>
    </source>
</evidence>
<dbReference type="AlphaFoldDB" id="A0A853FMI7"/>
<protein>
    <submittedName>
        <fullName evidence="2">Ferrochelatase</fullName>
        <ecNumber evidence="2">4.99.1.1</ecNumber>
    </submittedName>
</protein>
<keyword evidence="2" id="KW-0456">Lyase</keyword>
<dbReference type="GO" id="GO:0006783">
    <property type="term" value="P:heme biosynthetic process"/>
    <property type="evidence" value="ECO:0007669"/>
    <property type="project" value="InterPro"/>
</dbReference>